<dbReference type="EMBL" id="JAGZZN010000027">
    <property type="protein sequence ID" value="MBS6536915.1"/>
    <property type="molecule type" value="Genomic_DNA"/>
</dbReference>
<evidence type="ECO:0000313" key="2">
    <source>
        <dbReference type="Proteomes" id="UP000761167"/>
    </source>
</evidence>
<dbReference type="Proteomes" id="UP000761167">
    <property type="component" value="Unassembled WGS sequence"/>
</dbReference>
<organism evidence="1 2">
    <name type="scientific">Streptococcus parasanguinis</name>
    <dbReference type="NCBI Taxonomy" id="1318"/>
    <lineage>
        <taxon>Bacteria</taxon>
        <taxon>Bacillati</taxon>
        <taxon>Bacillota</taxon>
        <taxon>Bacilli</taxon>
        <taxon>Lactobacillales</taxon>
        <taxon>Streptococcaceae</taxon>
        <taxon>Streptococcus</taxon>
    </lineage>
</organism>
<reference evidence="1" key="1">
    <citation type="submission" date="2021-02" db="EMBL/GenBank/DDBJ databases">
        <title>Infant gut strain persistence is associated with maternal origin, phylogeny, and functional potential including surface adhesion and iron acquisition.</title>
        <authorList>
            <person name="Lou Y.C."/>
        </authorList>
    </citation>
    <scope>NUCLEOTIDE SEQUENCE</scope>
    <source>
        <strain evidence="1">L3_060_000G1_dasL3_060_000G1_metabat.metabat.86_ sub</strain>
    </source>
</reference>
<sequence length="205" mass="22749">MIKFKQIIIVIAFISLFLIAGKNSVKADEYMTGEQIEQVTQGLKDDQYVLTTAGGGIIVNKDGSKNFPLEQVASEGQIMTVAEYKQLLATQLFPGKMEVASSGTVFFGAWIPTRVHVLYPNQEYLSNAFYAKGWRYGEERFKPSWGSGDYLYWQAQGDSGLVEDGYGISVVVNDGGYVAVDSRKGTFFKTYNPRSGSRYKVSNPV</sequence>
<accession>A0A943SUB3</accession>
<name>A0A943SUB3_STRPA</name>
<proteinExistence type="predicted"/>
<protein>
    <submittedName>
        <fullName evidence="1">Uncharacterized protein</fullName>
    </submittedName>
</protein>
<gene>
    <name evidence="1" type="ORF">KH363_05125</name>
</gene>
<dbReference type="AlphaFoldDB" id="A0A943SUB3"/>
<comment type="caution">
    <text evidence="1">The sequence shown here is derived from an EMBL/GenBank/DDBJ whole genome shotgun (WGS) entry which is preliminary data.</text>
</comment>
<evidence type="ECO:0000313" key="1">
    <source>
        <dbReference type="EMBL" id="MBS6536915.1"/>
    </source>
</evidence>